<gene>
    <name evidence="3" type="ORF">IAA62_04890</name>
</gene>
<evidence type="ECO:0000259" key="2">
    <source>
        <dbReference type="Pfam" id="PF19044"/>
    </source>
</evidence>
<dbReference type="SUPFAM" id="SSF52540">
    <property type="entry name" value="P-loop containing nucleoside triphosphate hydrolases"/>
    <property type="match status" value="1"/>
</dbReference>
<feature type="transmembrane region" description="Helical" evidence="1">
    <location>
        <begin position="20"/>
        <end position="39"/>
    </location>
</feature>
<organism evidence="3 4">
    <name type="scientific">Candidatus Caccopulliclostridium gallistercoris</name>
    <dbReference type="NCBI Taxonomy" id="2840719"/>
    <lineage>
        <taxon>Bacteria</taxon>
        <taxon>Bacillati</taxon>
        <taxon>Bacillota</taxon>
        <taxon>Clostridia</taxon>
        <taxon>Candidatus Caccopulliclostridium</taxon>
    </lineage>
</organism>
<evidence type="ECO:0000313" key="4">
    <source>
        <dbReference type="Proteomes" id="UP000886861"/>
    </source>
</evidence>
<keyword evidence="3" id="KW-0547">Nucleotide-binding</keyword>
<dbReference type="Pfam" id="PF19044">
    <property type="entry name" value="P-loop_TraG"/>
    <property type="match status" value="1"/>
</dbReference>
<dbReference type="InterPro" id="IPR043964">
    <property type="entry name" value="P-loop_TraG"/>
</dbReference>
<keyword evidence="3" id="KW-0067">ATP-binding</keyword>
<keyword evidence="1" id="KW-0472">Membrane</keyword>
<sequence>MRVIPRRTKVKMEFFKNVTLGDIILAFIGVAVGLGLFLSGFPNNLGIWLGLAWVAIVISLYFKVADDTRLYQTLGYAIRFLAQKKRYAKEKIKKFSPVSEIIPFVDIYQDRFIDFKEYFGMVVEVYPLEFGLLNDYKQEMVIETFANALRRLSDEQSASIVKVNKAMILDSYIYNEDKKYDNLLELQYEGEISPEEVEVRAGVFEERVSRMESMNRDEKIFKDHFYIVVYDKDKELLENTINGIMSTLQNSPTPMHTERIVGNDLAVFLRANFGKEFDERELESLPFSKHVDWATPNKIRFQASRVIIDDKPYRQFVVSDYPLQVPNAWGYPFYRLDRTRVITKIKPVQKFKAERAIDKAIMEMETKVAKVARSSRQIENQTHLQTLRELLAGLKNNNQQLYDVNIFITCEEPARKEVRAILKQQGFKYSEMFGRQVDAFISSNISMRDNVENSKRGIPTTTLASIFPFVSSALQDPNGFYIGYNEFPVFIDFFKRDRERVNSNMMIIGKSGSGKSYCTKTLLANFAADNTKVFILDPEDEYTQLSKNLRGKWIDVGSSAMGIINPFHIITSLEADEGGDDDSYSIHLQFLEQFFKVIMEGMNSESFEILNSAVVEVYKEKGIGPGVELSKLKPEDFPIFDDLYKYIVNKIDTAKTEYERKNYMTVETYVKKFASGGRNSNLWNGPTTMETKENFVTFNFRSLLANRNQVIANAQMLLVFKYLDNEIIKNKDFNERFNIQRKIVVAVDEAHVFINPNYPIALDFMAQMAKRIRKYSGMQIVITQNIKDFVGSQEIQRQSTAVINASQYSFIFSLSPNDMNDLVELYRKSGEINEEEQNSIVTAGVGQAFVITGPMSRTMVQVVAYDYVKRIFSQD</sequence>
<comment type="caution">
    <text evidence="3">The sequence shown here is derived from an EMBL/GenBank/DDBJ whole genome shotgun (WGS) entry which is preliminary data.</text>
</comment>
<dbReference type="PANTHER" id="PTHR30121">
    <property type="entry name" value="UNCHARACTERIZED PROTEIN YJGR-RELATED"/>
    <property type="match status" value="1"/>
</dbReference>
<dbReference type="Gene3D" id="3.40.50.300">
    <property type="entry name" value="P-loop containing nucleotide triphosphate hydrolases"/>
    <property type="match status" value="1"/>
</dbReference>
<dbReference type="PANTHER" id="PTHR30121:SF11">
    <property type="entry name" value="AAA+ ATPASE DOMAIN-CONTAINING PROTEIN"/>
    <property type="match status" value="1"/>
</dbReference>
<keyword evidence="1" id="KW-0812">Transmembrane</keyword>
<reference evidence="3" key="2">
    <citation type="journal article" date="2021" name="PeerJ">
        <title>Extensive microbial diversity within the chicken gut microbiome revealed by metagenomics and culture.</title>
        <authorList>
            <person name="Gilroy R."/>
            <person name="Ravi A."/>
            <person name="Getino M."/>
            <person name="Pursley I."/>
            <person name="Horton D.L."/>
            <person name="Alikhan N.F."/>
            <person name="Baker D."/>
            <person name="Gharbi K."/>
            <person name="Hall N."/>
            <person name="Watson M."/>
            <person name="Adriaenssens E.M."/>
            <person name="Foster-Nyarko E."/>
            <person name="Jarju S."/>
            <person name="Secka A."/>
            <person name="Antonio M."/>
            <person name="Oren A."/>
            <person name="Chaudhuri R.R."/>
            <person name="La Ragione R."/>
            <person name="Hildebrand F."/>
            <person name="Pallen M.J."/>
        </authorList>
    </citation>
    <scope>NUCLEOTIDE SEQUENCE</scope>
    <source>
        <strain evidence="3">CHK186-9395</strain>
    </source>
</reference>
<keyword evidence="1" id="KW-1133">Transmembrane helix</keyword>
<dbReference type="GO" id="GO:0005524">
    <property type="term" value="F:ATP binding"/>
    <property type="evidence" value="ECO:0007669"/>
    <property type="project" value="UniProtKB-KW"/>
</dbReference>
<evidence type="ECO:0000256" key="1">
    <source>
        <dbReference type="SAM" id="Phobius"/>
    </source>
</evidence>
<proteinExistence type="predicted"/>
<accession>A0A9D1SYN0</accession>
<reference evidence="3" key="1">
    <citation type="submission" date="2020-10" db="EMBL/GenBank/DDBJ databases">
        <authorList>
            <person name="Gilroy R."/>
        </authorList>
    </citation>
    <scope>NUCLEOTIDE SEQUENCE</scope>
    <source>
        <strain evidence="3">CHK186-9395</strain>
    </source>
</reference>
<name>A0A9D1SYN0_9FIRM</name>
<dbReference type="InterPro" id="IPR051162">
    <property type="entry name" value="T4SS_component"/>
</dbReference>
<dbReference type="InterPro" id="IPR027417">
    <property type="entry name" value="P-loop_NTPase"/>
</dbReference>
<feature type="domain" description="TraG P-loop" evidence="2">
    <location>
        <begin position="487"/>
        <end position="812"/>
    </location>
</feature>
<dbReference type="AlphaFoldDB" id="A0A9D1SYN0"/>
<dbReference type="Gene3D" id="1.10.8.730">
    <property type="match status" value="1"/>
</dbReference>
<dbReference type="Proteomes" id="UP000886861">
    <property type="component" value="Unassembled WGS sequence"/>
</dbReference>
<dbReference type="EMBL" id="DVOJ01000016">
    <property type="protein sequence ID" value="HIV01868.1"/>
    <property type="molecule type" value="Genomic_DNA"/>
</dbReference>
<protein>
    <submittedName>
        <fullName evidence="3">ATP-binding protein</fullName>
    </submittedName>
</protein>
<evidence type="ECO:0000313" key="3">
    <source>
        <dbReference type="EMBL" id="HIV01868.1"/>
    </source>
</evidence>